<proteinExistence type="predicted"/>
<sequence length="122" mass="13601">MLVDIFIYRKPSWRSKGHWFLRFTIAVGTIGTTAANHSVTSGNLSTAAAGLFQVATLLSQLAPLSYLARLSLQLALFWWHLSASWMQQSPLSLTLAPLDTSLRKEAKEPVVTQREWTSLSLK</sequence>
<name>A0AAV7KMN9_PLEWA</name>
<comment type="caution">
    <text evidence="1">The sequence shown here is derived from an EMBL/GenBank/DDBJ whole genome shotgun (WGS) entry which is preliminary data.</text>
</comment>
<keyword evidence="2" id="KW-1185">Reference proteome</keyword>
<protein>
    <submittedName>
        <fullName evidence="1">Uncharacterized protein</fullName>
    </submittedName>
</protein>
<evidence type="ECO:0000313" key="2">
    <source>
        <dbReference type="Proteomes" id="UP001066276"/>
    </source>
</evidence>
<dbReference type="EMBL" id="JANPWB010000016">
    <property type="protein sequence ID" value="KAJ1080115.1"/>
    <property type="molecule type" value="Genomic_DNA"/>
</dbReference>
<evidence type="ECO:0000313" key="1">
    <source>
        <dbReference type="EMBL" id="KAJ1080115.1"/>
    </source>
</evidence>
<organism evidence="1 2">
    <name type="scientific">Pleurodeles waltl</name>
    <name type="common">Iberian ribbed newt</name>
    <dbReference type="NCBI Taxonomy" id="8319"/>
    <lineage>
        <taxon>Eukaryota</taxon>
        <taxon>Metazoa</taxon>
        <taxon>Chordata</taxon>
        <taxon>Craniata</taxon>
        <taxon>Vertebrata</taxon>
        <taxon>Euteleostomi</taxon>
        <taxon>Amphibia</taxon>
        <taxon>Batrachia</taxon>
        <taxon>Caudata</taxon>
        <taxon>Salamandroidea</taxon>
        <taxon>Salamandridae</taxon>
        <taxon>Pleurodelinae</taxon>
        <taxon>Pleurodeles</taxon>
    </lineage>
</organism>
<reference evidence="1" key="1">
    <citation type="journal article" date="2022" name="bioRxiv">
        <title>Sequencing and chromosome-scale assembly of the giantPleurodeles waltlgenome.</title>
        <authorList>
            <person name="Brown T."/>
            <person name="Elewa A."/>
            <person name="Iarovenko S."/>
            <person name="Subramanian E."/>
            <person name="Araus A.J."/>
            <person name="Petzold A."/>
            <person name="Susuki M."/>
            <person name="Suzuki K.-i.T."/>
            <person name="Hayashi T."/>
            <person name="Toyoda A."/>
            <person name="Oliveira C."/>
            <person name="Osipova E."/>
            <person name="Leigh N.D."/>
            <person name="Simon A."/>
            <person name="Yun M.H."/>
        </authorList>
    </citation>
    <scope>NUCLEOTIDE SEQUENCE</scope>
    <source>
        <strain evidence="1">20211129_DDA</strain>
        <tissue evidence="1">Liver</tissue>
    </source>
</reference>
<dbReference type="AlphaFoldDB" id="A0AAV7KMN9"/>
<accession>A0AAV7KMN9</accession>
<gene>
    <name evidence="1" type="ORF">NDU88_000336</name>
</gene>
<dbReference type="Proteomes" id="UP001066276">
    <property type="component" value="Chromosome 12"/>
</dbReference>